<dbReference type="STRING" id="6239.F12E12.8.1"/>
<evidence type="ECO:0000313" key="3">
    <source>
        <dbReference type="Proteomes" id="UP000001940"/>
    </source>
</evidence>
<evidence type="ECO:0000313" key="2">
    <source>
        <dbReference type="EMBL" id="CCD67486.1"/>
    </source>
</evidence>
<dbReference type="InterPro" id="IPR012885">
    <property type="entry name" value="F-box_Sdz-33"/>
</dbReference>
<dbReference type="Bgee" id="WBGene00044692">
    <property type="expression patterns" value="Expressed in embryo and 3 other cell types or tissues"/>
</dbReference>
<dbReference type="PROSITE" id="PS50181">
    <property type="entry name" value="FBOX"/>
    <property type="match status" value="1"/>
</dbReference>
<accession>Q2V078</accession>
<dbReference type="GeneID" id="4363024"/>
<dbReference type="Pfam" id="PF07735">
    <property type="entry name" value="FBA_2"/>
    <property type="match status" value="1"/>
</dbReference>
<dbReference type="WormBase" id="F12E12.8">
    <property type="protein sequence ID" value="CE39490"/>
    <property type="gene ID" value="WBGene00044692"/>
    <property type="gene designation" value="fbxb-91"/>
</dbReference>
<evidence type="ECO:0000313" key="4">
    <source>
        <dbReference type="WormBase" id="F12E12.8"/>
    </source>
</evidence>
<dbReference type="HOGENOM" id="CLU_028840_1_3_1"/>
<reference evidence="2 3" key="1">
    <citation type="journal article" date="1998" name="Science">
        <title>Genome sequence of the nematode C. elegans: a platform for investigating biology.</title>
        <authorList>
            <consortium name="The C. elegans sequencing consortium"/>
            <person name="Sulson J.E."/>
            <person name="Waterston R."/>
        </authorList>
    </citation>
    <scope>NUCLEOTIDE SEQUENCE [LARGE SCALE GENOMIC DNA]</scope>
    <source>
        <strain evidence="2 3">Bristol N2</strain>
    </source>
</reference>
<dbReference type="AlphaFoldDB" id="Q2V078"/>
<dbReference type="AGR" id="WB:WBGene00044692"/>
<dbReference type="KEGG" id="cel:CELE_F12E12.8"/>
<dbReference type="CTD" id="4363024"/>
<feature type="domain" description="F-box" evidence="1">
    <location>
        <begin position="5"/>
        <end position="52"/>
    </location>
</feature>
<dbReference type="PaxDb" id="6239-F12E12.8"/>
<gene>
    <name evidence="2 4" type="primary">fbxb-91</name>
    <name evidence="2" type="ORF">CELE_F12E12.8</name>
    <name evidence="4" type="ORF">F12E12.8</name>
</gene>
<dbReference type="FunCoup" id="Q2V078">
    <property type="interactions" value="252"/>
</dbReference>
<dbReference type="PANTHER" id="PTHR22899">
    <property type="entry name" value="CYCLIN-RELATED F-BOX FAMILY"/>
    <property type="match status" value="1"/>
</dbReference>
<dbReference type="OMA" id="NWWINEL"/>
<dbReference type="InterPro" id="IPR053222">
    <property type="entry name" value="Zygotic_Embryogenesis-Asso"/>
</dbReference>
<dbReference type="InParanoid" id="Q2V078"/>
<dbReference type="RefSeq" id="NP_001040763.1">
    <property type="nucleotide sequence ID" value="NM_001047298.4"/>
</dbReference>
<dbReference type="UCSC" id="F12E12.8">
    <property type="organism name" value="c. elegans"/>
</dbReference>
<sequence length="312" mass="36195">MVVPSFPIHSLPTRPLETVLQSFTYFDMIKYSFISKVTKKVVRSFNLPLTLLAINVINRVHLRFNVENVIFTVDILHTDPNGTLHIEITYENVKRTIRNLEGYSVRSVIEHFMAIFDRVQVDTLMICPDANLLDGQFLKNNLNGFSYNSVLIICERTGYKVSSGQVKALEPFLKSERLYLVEAPFDRPNSYRLLIQNWGQLFSGSYNGLNDLLLSNSSYIEIQEATLSDNDLNIFLKNWRNGSNPRLEHAQIDFRHLREFDFDIILDGIEYQPHPDDEWTHQRQIAVQKNNGTKAMIKYKEGIYANFEVILL</sequence>
<keyword evidence="3" id="KW-1185">Reference proteome</keyword>
<dbReference type="OrthoDB" id="5832245at2759"/>
<proteinExistence type="predicted"/>
<protein>
    <submittedName>
        <fullName evidence="2">F-box domain-containing protein</fullName>
    </submittedName>
</protein>
<organism evidence="2 3">
    <name type="scientific">Caenorhabditis elegans</name>
    <dbReference type="NCBI Taxonomy" id="6239"/>
    <lineage>
        <taxon>Eukaryota</taxon>
        <taxon>Metazoa</taxon>
        <taxon>Ecdysozoa</taxon>
        <taxon>Nematoda</taxon>
        <taxon>Chromadorea</taxon>
        <taxon>Rhabditida</taxon>
        <taxon>Rhabditina</taxon>
        <taxon>Rhabditomorpha</taxon>
        <taxon>Rhabditoidea</taxon>
        <taxon>Rhabditidae</taxon>
        <taxon>Peloderinae</taxon>
        <taxon>Caenorhabditis</taxon>
    </lineage>
</organism>
<name>Q2V078_CAEEL</name>
<dbReference type="InterPro" id="IPR001810">
    <property type="entry name" value="F-box_dom"/>
</dbReference>
<dbReference type="PANTHER" id="PTHR22899:SF0">
    <property type="entry name" value="F-BOX ASSOCIATED DOMAIN-CONTAINING PROTEIN-RELATED"/>
    <property type="match status" value="1"/>
</dbReference>
<dbReference type="PhylomeDB" id="Q2V078"/>
<dbReference type="Proteomes" id="UP000001940">
    <property type="component" value="Chromosome II"/>
</dbReference>
<dbReference type="EMBL" id="BX284602">
    <property type="protein sequence ID" value="CCD67486.1"/>
    <property type="molecule type" value="Genomic_DNA"/>
</dbReference>
<evidence type="ECO:0000259" key="1">
    <source>
        <dbReference type="PROSITE" id="PS50181"/>
    </source>
</evidence>